<evidence type="ECO:0008006" key="3">
    <source>
        <dbReference type="Google" id="ProtNLM"/>
    </source>
</evidence>
<dbReference type="AlphaFoldDB" id="T1HKX8"/>
<reference evidence="1" key="1">
    <citation type="submission" date="2015-05" db="UniProtKB">
        <authorList>
            <consortium name="EnsemblMetazoa"/>
        </authorList>
    </citation>
    <scope>IDENTIFICATION</scope>
</reference>
<dbReference type="SUPFAM" id="SSF56219">
    <property type="entry name" value="DNase I-like"/>
    <property type="match status" value="1"/>
</dbReference>
<proteinExistence type="predicted"/>
<dbReference type="VEuPathDB" id="VectorBase:RPRC004702"/>
<sequence length="171" mass="19558">MVARTGLVVLNVGSTSTFRRPGHTETIPDISLASERLARRIENWTVIEDFTGSDHQYITFQISERIGVKRPKQQETFPRWNFDKMKVDLFSEVLSCGEAQIKSVCSEGKVGAEAMVASTMGLITKACRQSMPRKSSWHGRPPVYWWSPHIANLRKECVKRRRRAQRAGRRP</sequence>
<dbReference type="InParanoid" id="T1HKX8"/>
<accession>T1HKX8</accession>
<dbReference type="OMA" id="PHIANLR"/>
<organism evidence="1 2">
    <name type="scientific">Rhodnius prolixus</name>
    <name type="common">Triatomid bug</name>
    <dbReference type="NCBI Taxonomy" id="13249"/>
    <lineage>
        <taxon>Eukaryota</taxon>
        <taxon>Metazoa</taxon>
        <taxon>Ecdysozoa</taxon>
        <taxon>Arthropoda</taxon>
        <taxon>Hexapoda</taxon>
        <taxon>Insecta</taxon>
        <taxon>Pterygota</taxon>
        <taxon>Neoptera</taxon>
        <taxon>Paraneoptera</taxon>
        <taxon>Hemiptera</taxon>
        <taxon>Heteroptera</taxon>
        <taxon>Panheteroptera</taxon>
        <taxon>Cimicomorpha</taxon>
        <taxon>Reduviidae</taxon>
        <taxon>Triatominae</taxon>
        <taxon>Rhodnius</taxon>
    </lineage>
</organism>
<dbReference type="STRING" id="13249.T1HKX8"/>
<evidence type="ECO:0000313" key="1">
    <source>
        <dbReference type="EnsemblMetazoa" id="RPRC004702-PA"/>
    </source>
</evidence>
<dbReference type="Gene3D" id="3.60.10.10">
    <property type="entry name" value="Endonuclease/exonuclease/phosphatase"/>
    <property type="match status" value="1"/>
</dbReference>
<dbReference type="HOGENOM" id="CLU_046768_1_1_1"/>
<protein>
    <recommendedName>
        <fullName evidence="3">Endonuclease/exonuclease/phosphatase domain-containing protein</fullName>
    </recommendedName>
</protein>
<dbReference type="InterPro" id="IPR036691">
    <property type="entry name" value="Endo/exonu/phosph_ase_sf"/>
</dbReference>
<dbReference type="Proteomes" id="UP000015103">
    <property type="component" value="Unassembled WGS sequence"/>
</dbReference>
<dbReference type="EnsemblMetazoa" id="RPRC004702-RA">
    <property type="protein sequence ID" value="RPRC004702-PA"/>
    <property type="gene ID" value="RPRC004702"/>
</dbReference>
<keyword evidence="2" id="KW-1185">Reference proteome</keyword>
<evidence type="ECO:0000313" key="2">
    <source>
        <dbReference type="Proteomes" id="UP000015103"/>
    </source>
</evidence>
<dbReference type="EMBL" id="ACPB03014666">
    <property type="status" value="NOT_ANNOTATED_CDS"/>
    <property type="molecule type" value="Genomic_DNA"/>
</dbReference>
<name>T1HKX8_RHOPR</name>